<name>A0ABY8TPZ5_TETOB</name>
<sequence>MRPPRELDELSWRALALHLHDPSAFAASCRRARELVAEDEFRLEWFAIHHRSRMLLHVYVAGSRNTALMQQLLSHRNPNIRNFPGTATGAVFRRGTIGADINASPSIDLACCCAALKAGDADMLRLLFTRSHIADAALSSSSWQRRMMLQYAARHSNAACIQEAVCAVQASMPYPNIVQRAAAAVVMPQHLHMAAARTDPWAEGAVSQLLQALTPKQRKPSNMRPAYKAACSSGCLPVLALLLHEAAKAPHSRAITDEPGTTSQQQQWQQAEEASRLHMADLLWQQLVVQQGKEADLRVYVYTGFIGTKKVQGGKDLWSRATAVGASWLMQHNLPPKQDRTFHGMPPLWSGAYHATRAGDFAAALGFANADKKMPQRLQDELLMRDKVQALLRHSIGGRLRRACAASDAAAVAQLERLAGFASNAFAATELDLNRPLLLRSLLGGFNGRAQALRHNSSDADVARAKAVLAAVATAEELPAGAGRVDQAALMRVLDTGDADLLALFMCWANRVA</sequence>
<evidence type="ECO:0000313" key="1">
    <source>
        <dbReference type="EMBL" id="WIA11045.1"/>
    </source>
</evidence>
<dbReference type="Proteomes" id="UP001244341">
    <property type="component" value="Chromosome 2b"/>
</dbReference>
<reference evidence="1 2" key="1">
    <citation type="submission" date="2023-05" db="EMBL/GenBank/DDBJ databases">
        <title>A 100% complete, gapless, phased diploid assembly of the Scenedesmus obliquus UTEX 3031 genome.</title>
        <authorList>
            <person name="Biondi T.C."/>
            <person name="Hanschen E.R."/>
            <person name="Kwon T."/>
            <person name="Eng W."/>
            <person name="Kruse C.P.S."/>
            <person name="Koehler S.I."/>
            <person name="Kunde Y."/>
            <person name="Gleasner C.D."/>
            <person name="You Mak K.T."/>
            <person name="Polle J."/>
            <person name="Hovde B.T."/>
            <person name="Starkenburg S.R."/>
        </authorList>
    </citation>
    <scope>NUCLEOTIDE SEQUENCE [LARGE SCALE GENOMIC DNA]</scope>
    <source>
        <strain evidence="1 2">DOE0152z</strain>
    </source>
</reference>
<evidence type="ECO:0000313" key="2">
    <source>
        <dbReference type="Proteomes" id="UP001244341"/>
    </source>
</evidence>
<accession>A0ABY8TPZ5</accession>
<protein>
    <submittedName>
        <fullName evidence="1">Uncharacterized protein</fullName>
    </submittedName>
</protein>
<organism evidence="1 2">
    <name type="scientific">Tetradesmus obliquus</name>
    <name type="common">Green alga</name>
    <name type="synonym">Acutodesmus obliquus</name>
    <dbReference type="NCBI Taxonomy" id="3088"/>
    <lineage>
        <taxon>Eukaryota</taxon>
        <taxon>Viridiplantae</taxon>
        <taxon>Chlorophyta</taxon>
        <taxon>core chlorophytes</taxon>
        <taxon>Chlorophyceae</taxon>
        <taxon>CS clade</taxon>
        <taxon>Sphaeropleales</taxon>
        <taxon>Scenedesmaceae</taxon>
        <taxon>Tetradesmus</taxon>
    </lineage>
</organism>
<gene>
    <name evidence="1" type="ORF">OEZ85_011198</name>
</gene>
<dbReference type="EMBL" id="CP126209">
    <property type="protein sequence ID" value="WIA11045.1"/>
    <property type="molecule type" value="Genomic_DNA"/>
</dbReference>
<keyword evidence="2" id="KW-1185">Reference proteome</keyword>
<proteinExistence type="predicted"/>